<dbReference type="Pfam" id="PF09951">
    <property type="entry name" value="Imm33"/>
    <property type="match status" value="1"/>
</dbReference>
<dbReference type="EMBL" id="AP018165">
    <property type="protein sequence ID" value="BAX98813.1"/>
    <property type="molecule type" value="Genomic_DNA"/>
</dbReference>
<sequence length="121" mass="13683">MSDYIEFIPKAGACLATTNVMERRGKVRWMVRAPSTGGADNGWQIMSDIDTSDYLNNGANWQIVDYNDVCYIEPALVGIWDFEVGSDLQIVRDKRGITIYDNPTGLQIPDENFYVPPQFRA</sequence>
<dbReference type="KEGG" id="mste:MSTE_03512"/>
<dbReference type="InterPro" id="IPR018689">
    <property type="entry name" value="Imm33_dom"/>
</dbReference>
<dbReference type="OrthoDB" id="4737243at2"/>
<dbReference type="Proteomes" id="UP000217954">
    <property type="component" value="Chromosome"/>
</dbReference>
<reference evidence="3" key="1">
    <citation type="journal article" date="2017" name="Genome Announc.">
        <title>Complete Genome Sequence of Mycobacterium stephanolepidis.</title>
        <authorList>
            <person name="Fukano H."/>
            <person name="Yoshida M."/>
            <person name="Katayama Y."/>
            <person name="Omatsu T."/>
            <person name="Mizutani T."/>
            <person name="Kurata O."/>
            <person name="Wada S."/>
            <person name="Hoshino Y."/>
        </authorList>
    </citation>
    <scope>NUCLEOTIDE SEQUENCE [LARGE SCALE GENOMIC DNA]</scope>
    <source>
        <strain evidence="3">NJB0901</strain>
    </source>
</reference>
<dbReference type="AlphaFoldDB" id="A0A1Z4F0Q5"/>
<dbReference type="RefSeq" id="WP_096503050.1">
    <property type="nucleotide sequence ID" value="NZ_AP018165.1"/>
</dbReference>
<organism evidence="2 3">
    <name type="scientific">[Mycobacterium] stephanolepidis</name>
    <dbReference type="NCBI Taxonomy" id="1520670"/>
    <lineage>
        <taxon>Bacteria</taxon>
        <taxon>Bacillati</taxon>
        <taxon>Actinomycetota</taxon>
        <taxon>Actinomycetes</taxon>
        <taxon>Mycobacteriales</taxon>
        <taxon>Mycobacteriaceae</taxon>
        <taxon>Mycobacteroides</taxon>
    </lineage>
</organism>
<gene>
    <name evidence="2" type="ORF">MSTE_03512</name>
</gene>
<protein>
    <recommendedName>
        <fullName evidence="1">Immunity protein Imm33 domain-containing protein</fullName>
    </recommendedName>
</protein>
<evidence type="ECO:0000259" key="1">
    <source>
        <dbReference type="Pfam" id="PF09951"/>
    </source>
</evidence>
<reference evidence="2 3" key="2">
    <citation type="journal article" date="2017" name="Int. J. Syst. Evol. Microbiol.">
        <title>Mycobacterium stephanolepidis sp. nov., a rapidly growing species related to Mycobacterium chelonae, isolated from marine teleost fish, Stephanolepis cirrhifer.</title>
        <authorList>
            <person name="Fukano H."/>
            <person name="Wada S."/>
            <person name="Kurata O."/>
            <person name="Katayama K."/>
            <person name="Fujiwara N."/>
            <person name="Hoshino Y."/>
        </authorList>
    </citation>
    <scope>NUCLEOTIDE SEQUENCE [LARGE SCALE GENOMIC DNA]</scope>
    <source>
        <strain evidence="2 3">NJB0901</strain>
    </source>
</reference>
<proteinExistence type="predicted"/>
<name>A0A1Z4F0Q5_9MYCO</name>
<keyword evidence="3" id="KW-1185">Reference proteome</keyword>
<feature type="domain" description="Immunity protein Imm33" evidence="1">
    <location>
        <begin position="14"/>
        <end position="94"/>
    </location>
</feature>
<accession>A0A1Z4F0Q5</accession>
<evidence type="ECO:0000313" key="2">
    <source>
        <dbReference type="EMBL" id="BAX98813.1"/>
    </source>
</evidence>
<evidence type="ECO:0000313" key="3">
    <source>
        <dbReference type="Proteomes" id="UP000217954"/>
    </source>
</evidence>